<sequence length="119" mass="13139">PLETLSLFLFFAVGFAIVCADNTPICWDHPNPLKPSERKRAPCSLMTDTTNSINLPYIKRDETDMFVVNFTCLVNNQTLCNRVKNAFATAGQIITAAIAFTTPVTVNATFTDFCSALKQ</sequence>
<dbReference type="Proteomes" id="UP000789366">
    <property type="component" value="Unassembled WGS sequence"/>
</dbReference>
<accession>A0ACA9QM24</accession>
<evidence type="ECO:0000313" key="1">
    <source>
        <dbReference type="EMBL" id="CAG8756598.1"/>
    </source>
</evidence>
<feature type="non-terminal residue" evidence="1">
    <location>
        <position position="1"/>
    </location>
</feature>
<feature type="non-terminal residue" evidence="1">
    <location>
        <position position="119"/>
    </location>
</feature>
<reference evidence="1" key="1">
    <citation type="submission" date="2021-06" db="EMBL/GenBank/DDBJ databases">
        <authorList>
            <person name="Kallberg Y."/>
            <person name="Tangrot J."/>
            <person name="Rosling A."/>
        </authorList>
    </citation>
    <scope>NUCLEOTIDE SEQUENCE</scope>
    <source>
        <strain evidence="1">28 12/20/2015</strain>
    </source>
</reference>
<dbReference type="EMBL" id="CAJVPW010045873">
    <property type="protein sequence ID" value="CAG8756598.1"/>
    <property type="molecule type" value="Genomic_DNA"/>
</dbReference>
<evidence type="ECO:0000313" key="2">
    <source>
        <dbReference type="Proteomes" id="UP000789366"/>
    </source>
</evidence>
<comment type="caution">
    <text evidence="1">The sequence shown here is derived from an EMBL/GenBank/DDBJ whole genome shotgun (WGS) entry which is preliminary data.</text>
</comment>
<gene>
    <name evidence="1" type="ORF">SPELUC_LOCUS14842</name>
</gene>
<protein>
    <submittedName>
        <fullName evidence="1">13102_t:CDS:1</fullName>
    </submittedName>
</protein>
<name>A0ACA9QM24_9GLOM</name>
<proteinExistence type="predicted"/>
<keyword evidence="2" id="KW-1185">Reference proteome</keyword>
<organism evidence="1 2">
    <name type="scientific">Cetraspora pellucida</name>
    <dbReference type="NCBI Taxonomy" id="1433469"/>
    <lineage>
        <taxon>Eukaryota</taxon>
        <taxon>Fungi</taxon>
        <taxon>Fungi incertae sedis</taxon>
        <taxon>Mucoromycota</taxon>
        <taxon>Glomeromycotina</taxon>
        <taxon>Glomeromycetes</taxon>
        <taxon>Diversisporales</taxon>
        <taxon>Gigasporaceae</taxon>
        <taxon>Cetraspora</taxon>
    </lineage>
</organism>